<name>A0AAV2PW06_MEGNR</name>
<dbReference type="PANTHER" id="PTHR13191">
    <property type="entry name" value="RIBOSOMAL RNA PROCESSING PROTEIN 7-RELATED"/>
    <property type="match status" value="1"/>
</dbReference>
<dbReference type="PROSITE" id="PS50102">
    <property type="entry name" value="RRM"/>
    <property type="match status" value="1"/>
</dbReference>
<evidence type="ECO:0000313" key="7">
    <source>
        <dbReference type="Proteomes" id="UP001497623"/>
    </source>
</evidence>
<protein>
    <recommendedName>
        <fullName evidence="5">RRM domain-containing protein</fullName>
    </recommendedName>
</protein>
<dbReference type="InterPro" id="IPR034890">
    <property type="entry name" value="Rrp7A_RRM"/>
</dbReference>
<keyword evidence="7" id="KW-1185">Reference proteome</keyword>
<dbReference type="GO" id="GO:0034456">
    <property type="term" value="C:UTP-C complex"/>
    <property type="evidence" value="ECO:0007669"/>
    <property type="project" value="TreeGrafter"/>
</dbReference>
<feature type="region of interest" description="Disordered" evidence="4">
    <location>
        <begin position="172"/>
        <end position="217"/>
    </location>
</feature>
<dbReference type="CDD" id="cd12294">
    <property type="entry name" value="RRM_Rrp7A"/>
    <property type="match status" value="1"/>
</dbReference>
<dbReference type="InterPro" id="IPR012677">
    <property type="entry name" value="Nucleotide-bd_a/b_plait_sf"/>
</dbReference>
<proteinExistence type="inferred from homology"/>
<feature type="domain" description="RRM" evidence="5">
    <location>
        <begin position="47"/>
        <end position="166"/>
    </location>
</feature>
<evidence type="ECO:0000256" key="4">
    <source>
        <dbReference type="SAM" id="MobiDB-lite"/>
    </source>
</evidence>
<comment type="caution">
    <text evidence="6">The sequence shown here is derived from an EMBL/GenBank/DDBJ whole genome shotgun (WGS) entry which is preliminary data.</text>
</comment>
<evidence type="ECO:0000256" key="2">
    <source>
        <dbReference type="ARBA" id="ARBA00022884"/>
    </source>
</evidence>
<feature type="compositionally biased region" description="Basic and acidic residues" evidence="4">
    <location>
        <begin position="172"/>
        <end position="182"/>
    </location>
</feature>
<dbReference type="Pfam" id="PF12923">
    <property type="entry name" value="RRP7"/>
    <property type="match status" value="1"/>
</dbReference>
<reference evidence="6 7" key="1">
    <citation type="submission" date="2024-05" db="EMBL/GenBank/DDBJ databases">
        <authorList>
            <person name="Wallberg A."/>
        </authorList>
    </citation>
    <scope>NUCLEOTIDE SEQUENCE [LARGE SCALE GENOMIC DNA]</scope>
</reference>
<evidence type="ECO:0000256" key="3">
    <source>
        <dbReference type="PROSITE-ProRule" id="PRU00176"/>
    </source>
</evidence>
<organism evidence="6 7">
    <name type="scientific">Meganyctiphanes norvegica</name>
    <name type="common">Northern krill</name>
    <name type="synonym">Thysanopoda norvegica</name>
    <dbReference type="NCBI Taxonomy" id="48144"/>
    <lineage>
        <taxon>Eukaryota</taxon>
        <taxon>Metazoa</taxon>
        <taxon>Ecdysozoa</taxon>
        <taxon>Arthropoda</taxon>
        <taxon>Crustacea</taxon>
        <taxon>Multicrustacea</taxon>
        <taxon>Malacostraca</taxon>
        <taxon>Eumalacostraca</taxon>
        <taxon>Eucarida</taxon>
        <taxon>Euphausiacea</taxon>
        <taxon>Euphausiidae</taxon>
        <taxon>Meganyctiphanes</taxon>
    </lineage>
</organism>
<evidence type="ECO:0000256" key="1">
    <source>
        <dbReference type="ARBA" id="ARBA00006110"/>
    </source>
</evidence>
<dbReference type="AlphaFoldDB" id="A0AAV2PW06"/>
<dbReference type="Proteomes" id="UP001497623">
    <property type="component" value="Unassembled WGS sequence"/>
</dbReference>
<dbReference type="PANTHER" id="PTHR13191:SF0">
    <property type="entry name" value="RIBOSOMAL RNA-PROCESSING PROTEIN 7 HOMOLOG A-RELATED"/>
    <property type="match status" value="1"/>
</dbReference>
<dbReference type="Pfam" id="PF17799">
    <property type="entry name" value="RRM_Rrp7"/>
    <property type="match status" value="1"/>
</dbReference>
<dbReference type="GO" id="GO:0006364">
    <property type="term" value="P:rRNA processing"/>
    <property type="evidence" value="ECO:0007669"/>
    <property type="project" value="TreeGrafter"/>
</dbReference>
<dbReference type="EMBL" id="CAXKWB010001885">
    <property type="protein sequence ID" value="CAL4065728.1"/>
    <property type="molecule type" value="Genomic_DNA"/>
</dbReference>
<evidence type="ECO:0000259" key="5">
    <source>
        <dbReference type="PROSITE" id="PS50102"/>
    </source>
</evidence>
<dbReference type="SUPFAM" id="SSF54928">
    <property type="entry name" value="RNA-binding domain, RBD"/>
    <property type="match status" value="1"/>
</dbReference>
<keyword evidence="2 3" id="KW-0694">RNA-binding</keyword>
<dbReference type="Gene3D" id="6.10.250.1770">
    <property type="match status" value="1"/>
</dbReference>
<dbReference type="InterPro" id="IPR000504">
    <property type="entry name" value="RRM_dom"/>
</dbReference>
<dbReference type="InterPro" id="IPR024326">
    <property type="entry name" value="RRP7_C"/>
</dbReference>
<sequence length="263" mass="30649">MASPKISEFQGFRVIGLKFSENNKFCHHLLWKEHHTRIINEKKPSGRTLFVVNVPPYSTKESFVRVFSQYGAVEDVFFHKRPSSGVPAEPKYPHFSKTDEIKGFKVAYVVFSHAQGVKKAMKEELSTVLVLSSSEKPVLTGMKKWCKEYKNSFVDEEELSVEISSVISDYDAQKSKDKKSNDGEPDDDGWVTVQQQKKKKPQLEKVDNLKNKKKKKKKKQLVNFYAFQKRDSNMEHLAQLRKKFEEDKKRISMMKATRKFKPY</sequence>
<dbReference type="Gene3D" id="3.30.70.330">
    <property type="match status" value="1"/>
</dbReference>
<dbReference type="InterPro" id="IPR035979">
    <property type="entry name" value="RBD_domain_sf"/>
</dbReference>
<dbReference type="InterPro" id="IPR040447">
    <property type="entry name" value="RRM_Rrp7"/>
</dbReference>
<gene>
    <name evidence="6" type="ORF">MNOR_LOCUS5017</name>
</gene>
<dbReference type="GO" id="GO:0003723">
    <property type="term" value="F:RNA binding"/>
    <property type="evidence" value="ECO:0007669"/>
    <property type="project" value="UniProtKB-UniRule"/>
</dbReference>
<evidence type="ECO:0000313" key="6">
    <source>
        <dbReference type="EMBL" id="CAL4065728.1"/>
    </source>
</evidence>
<dbReference type="GO" id="GO:0000028">
    <property type="term" value="P:ribosomal small subunit assembly"/>
    <property type="evidence" value="ECO:0007669"/>
    <property type="project" value="TreeGrafter"/>
</dbReference>
<dbReference type="CDD" id="cd12951">
    <property type="entry name" value="RRP7_Rrp7A"/>
    <property type="match status" value="1"/>
</dbReference>
<accession>A0AAV2PW06</accession>
<comment type="similarity">
    <text evidence="1">Belongs to the RRP7 family.</text>
</comment>
<feature type="compositionally biased region" description="Basic and acidic residues" evidence="4">
    <location>
        <begin position="201"/>
        <end position="210"/>
    </location>
</feature>
<dbReference type="InterPro" id="IPR040446">
    <property type="entry name" value="RRP7"/>
</dbReference>
<dbReference type="GO" id="GO:0032545">
    <property type="term" value="C:CURI complex"/>
    <property type="evidence" value="ECO:0007669"/>
    <property type="project" value="TreeGrafter"/>
</dbReference>